<protein>
    <submittedName>
        <fullName evidence="9">Glycoside hydrolase/deacetylase</fullName>
    </submittedName>
</protein>
<gene>
    <name evidence="9" type="ORF">BCR32DRAFT_327613</name>
</gene>
<feature type="compositionally biased region" description="Acidic residues" evidence="6">
    <location>
        <begin position="258"/>
        <end position="280"/>
    </location>
</feature>
<dbReference type="GO" id="GO:0046872">
    <property type="term" value="F:metal ion binding"/>
    <property type="evidence" value="ECO:0007669"/>
    <property type="project" value="UniProtKB-KW"/>
</dbReference>
<dbReference type="InterPro" id="IPR011330">
    <property type="entry name" value="Glyco_hydro/deAcase_b/a-brl"/>
</dbReference>
<feature type="region of interest" description="Disordered" evidence="6">
    <location>
        <begin position="253"/>
        <end position="374"/>
    </location>
</feature>
<evidence type="ECO:0000313" key="10">
    <source>
        <dbReference type="Proteomes" id="UP000193944"/>
    </source>
</evidence>
<dbReference type="PROSITE" id="PS51677">
    <property type="entry name" value="NODB"/>
    <property type="match status" value="1"/>
</dbReference>
<evidence type="ECO:0000256" key="6">
    <source>
        <dbReference type="SAM" id="MobiDB-lite"/>
    </source>
</evidence>
<feature type="compositionally biased region" description="Low complexity" evidence="6">
    <location>
        <begin position="304"/>
        <end position="374"/>
    </location>
</feature>
<dbReference type="PROSITE" id="PS51257">
    <property type="entry name" value="PROKAR_LIPOPROTEIN"/>
    <property type="match status" value="1"/>
</dbReference>
<evidence type="ECO:0000313" key="9">
    <source>
        <dbReference type="EMBL" id="ORX80696.1"/>
    </source>
</evidence>
<keyword evidence="3 7" id="KW-0732">Signal</keyword>
<keyword evidence="10" id="KW-1185">Reference proteome</keyword>
<dbReference type="InterPro" id="IPR002509">
    <property type="entry name" value="NODB_dom"/>
</dbReference>
<comment type="cofactor">
    <cofactor evidence="1">
        <name>Co(2+)</name>
        <dbReference type="ChEBI" id="CHEBI:48828"/>
    </cofactor>
</comment>
<evidence type="ECO:0000256" key="2">
    <source>
        <dbReference type="ARBA" id="ARBA00022723"/>
    </source>
</evidence>
<evidence type="ECO:0000256" key="3">
    <source>
        <dbReference type="ARBA" id="ARBA00022729"/>
    </source>
</evidence>
<dbReference type="PANTHER" id="PTHR46471:SF2">
    <property type="entry name" value="CHITIN DEACETYLASE-RELATED"/>
    <property type="match status" value="1"/>
</dbReference>
<reference evidence="9 10" key="1">
    <citation type="submission" date="2016-08" db="EMBL/GenBank/DDBJ databases">
        <title>A Parts List for Fungal Cellulosomes Revealed by Comparative Genomics.</title>
        <authorList>
            <consortium name="DOE Joint Genome Institute"/>
            <person name="Haitjema C.H."/>
            <person name="Gilmore S.P."/>
            <person name="Henske J.K."/>
            <person name="Solomon K.V."/>
            <person name="De Groot R."/>
            <person name="Kuo A."/>
            <person name="Mondo S.J."/>
            <person name="Salamov A.A."/>
            <person name="Labutti K."/>
            <person name="Zhao Z."/>
            <person name="Chiniquy J."/>
            <person name="Barry K."/>
            <person name="Brewer H.M."/>
            <person name="Purvine S.O."/>
            <person name="Wright A.T."/>
            <person name="Boxma B."/>
            <person name="Van Alen T."/>
            <person name="Hackstein J.H."/>
            <person name="Baker S.E."/>
            <person name="Grigoriev I.V."/>
            <person name="O'Malley M.A."/>
        </authorList>
    </citation>
    <scope>NUCLEOTIDE SEQUENCE [LARGE SCALE GENOMIC DNA]</scope>
    <source>
        <strain evidence="9 10">S4</strain>
    </source>
</reference>
<evidence type="ECO:0000256" key="4">
    <source>
        <dbReference type="ARBA" id="ARBA00022801"/>
    </source>
</evidence>
<evidence type="ECO:0000256" key="5">
    <source>
        <dbReference type="ARBA" id="ARBA00023277"/>
    </source>
</evidence>
<name>A0A1Y1X5Q5_9FUNG</name>
<dbReference type="STRING" id="1754192.A0A1Y1X5Q5"/>
<evidence type="ECO:0000256" key="1">
    <source>
        <dbReference type="ARBA" id="ARBA00001941"/>
    </source>
</evidence>
<accession>A0A1Y1X5Q5</accession>
<keyword evidence="5" id="KW-0119">Carbohydrate metabolism</keyword>
<dbReference type="GO" id="GO:0016810">
    <property type="term" value="F:hydrolase activity, acting on carbon-nitrogen (but not peptide) bonds"/>
    <property type="evidence" value="ECO:0007669"/>
    <property type="project" value="InterPro"/>
</dbReference>
<dbReference type="Proteomes" id="UP000193944">
    <property type="component" value="Unassembled WGS sequence"/>
</dbReference>
<reference evidence="9 10" key="2">
    <citation type="submission" date="2016-08" db="EMBL/GenBank/DDBJ databases">
        <title>Pervasive Adenine N6-methylation of Active Genes in Fungi.</title>
        <authorList>
            <consortium name="DOE Joint Genome Institute"/>
            <person name="Mondo S.J."/>
            <person name="Dannebaum R.O."/>
            <person name="Kuo R.C."/>
            <person name="Labutti K."/>
            <person name="Haridas S."/>
            <person name="Kuo A."/>
            <person name="Salamov A."/>
            <person name="Ahrendt S.R."/>
            <person name="Lipzen A."/>
            <person name="Sullivan W."/>
            <person name="Andreopoulos W.B."/>
            <person name="Clum A."/>
            <person name="Lindquist E."/>
            <person name="Daum C."/>
            <person name="Ramamoorthy G.K."/>
            <person name="Gryganskyi A."/>
            <person name="Culley D."/>
            <person name="Magnuson J.K."/>
            <person name="James T.Y."/>
            <person name="O'Malley M.A."/>
            <person name="Stajich J.E."/>
            <person name="Spatafora J.W."/>
            <person name="Visel A."/>
            <person name="Grigoriev I.V."/>
        </authorList>
    </citation>
    <scope>NUCLEOTIDE SEQUENCE [LARGE SCALE GENOMIC DNA]</scope>
    <source>
        <strain evidence="9 10">S4</strain>
    </source>
</reference>
<dbReference type="AlphaFoldDB" id="A0A1Y1X5Q5"/>
<organism evidence="9 10">
    <name type="scientific">Anaeromyces robustus</name>
    <dbReference type="NCBI Taxonomy" id="1754192"/>
    <lineage>
        <taxon>Eukaryota</taxon>
        <taxon>Fungi</taxon>
        <taxon>Fungi incertae sedis</taxon>
        <taxon>Chytridiomycota</taxon>
        <taxon>Chytridiomycota incertae sedis</taxon>
        <taxon>Neocallimastigomycetes</taxon>
        <taxon>Neocallimastigales</taxon>
        <taxon>Neocallimastigaceae</taxon>
        <taxon>Anaeromyces</taxon>
    </lineage>
</organism>
<proteinExistence type="predicted"/>
<dbReference type="Gene3D" id="3.20.20.370">
    <property type="entry name" value="Glycoside hydrolase/deacetylase"/>
    <property type="match status" value="1"/>
</dbReference>
<feature type="chain" id="PRO_5013005505" evidence="7">
    <location>
        <begin position="25"/>
        <end position="414"/>
    </location>
</feature>
<dbReference type="PANTHER" id="PTHR46471">
    <property type="entry name" value="CHITIN DEACETYLASE"/>
    <property type="match status" value="1"/>
</dbReference>
<dbReference type="SUPFAM" id="SSF88713">
    <property type="entry name" value="Glycoside hydrolase/deacetylase"/>
    <property type="match status" value="1"/>
</dbReference>
<feature type="signal peptide" evidence="7">
    <location>
        <begin position="1"/>
        <end position="24"/>
    </location>
</feature>
<sequence length="414" mass="46614">MLHKINFVCLILGACIVKNNFVNAEKAKVYTSCLLPGQFALTFDDGPNPKTTPKALKVLEKYNIKGTFFINAENWSSLNDDPEAIETVRKIYTAGHDIGSHTYYHKDCFEALKDNTLQQNIDDMTDKIESIIGVRPSYFRPPNGNGGYDEVDKKKKEMSNTIRNYLGDRGYNIIMWGTDTRDWQYKENVNKVIETLNEQLADPKVSPETDSFITLLHDVYPSTVNTVLPAVIEYIQKLGYKIVPLSECIGVPPYQTLTEDEDEDGDEENENEENEEDINEENVKYLIKSTTIKSSTRKIRTRKSSTTSKSSTKTSRTGKSSTTTSKSSTQSTETSNSTVTATTTTTNDSTNINNNNTNGNNDNNNNNNITENNNKLNKTIPNTEYFNNIVANNADTLHYSIIFTLILSLIPFIF</sequence>
<dbReference type="EMBL" id="MCFG01000138">
    <property type="protein sequence ID" value="ORX80696.1"/>
    <property type="molecule type" value="Genomic_DNA"/>
</dbReference>
<keyword evidence="4 9" id="KW-0378">Hydrolase</keyword>
<evidence type="ECO:0000259" key="8">
    <source>
        <dbReference type="PROSITE" id="PS51677"/>
    </source>
</evidence>
<dbReference type="GO" id="GO:0005975">
    <property type="term" value="P:carbohydrate metabolic process"/>
    <property type="evidence" value="ECO:0007669"/>
    <property type="project" value="InterPro"/>
</dbReference>
<comment type="caution">
    <text evidence="9">The sequence shown here is derived from an EMBL/GenBank/DDBJ whole genome shotgun (WGS) entry which is preliminary data.</text>
</comment>
<keyword evidence="2" id="KW-0479">Metal-binding</keyword>
<feature type="domain" description="NodB homology" evidence="8">
    <location>
        <begin position="37"/>
        <end position="243"/>
    </location>
</feature>
<dbReference type="OrthoDB" id="5547340at2759"/>
<dbReference type="Pfam" id="PF01522">
    <property type="entry name" value="Polysacc_deac_1"/>
    <property type="match status" value="1"/>
</dbReference>
<evidence type="ECO:0000256" key="7">
    <source>
        <dbReference type="SAM" id="SignalP"/>
    </source>
</evidence>